<name>A0AA36HV34_9DINO</name>
<dbReference type="PANTHER" id="PTHR10344:SF1">
    <property type="entry name" value="THYMIDYLATE KINASE"/>
    <property type="match status" value="1"/>
</dbReference>
<dbReference type="InterPro" id="IPR018094">
    <property type="entry name" value="Thymidylate_kinase"/>
</dbReference>
<keyword evidence="5" id="KW-0808">Transferase</keyword>
<dbReference type="Proteomes" id="UP001178507">
    <property type="component" value="Unassembled WGS sequence"/>
</dbReference>
<evidence type="ECO:0000256" key="6">
    <source>
        <dbReference type="ARBA" id="ARBA00022727"/>
    </source>
</evidence>
<evidence type="ECO:0000256" key="1">
    <source>
        <dbReference type="ARBA" id="ARBA00004992"/>
    </source>
</evidence>
<dbReference type="GO" id="GO:0005829">
    <property type="term" value="C:cytosol"/>
    <property type="evidence" value="ECO:0007669"/>
    <property type="project" value="TreeGrafter"/>
</dbReference>
<dbReference type="InterPro" id="IPR018095">
    <property type="entry name" value="Thymidylate_kin_CS"/>
</dbReference>
<comment type="pathway">
    <text evidence="1">Pyrimidine metabolism; dTTP biosynthesis.</text>
</comment>
<reference evidence="11" key="1">
    <citation type="submission" date="2023-08" db="EMBL/GenBank/DDBJ databases">
        <authorList>
            <person name="Chen Y."/>
            <person name="Shah S."/>
            <person name="Dougan E. K."/>
            <person name="Thang M."/>
            <person name="Chan C."/>
        </authorList>
    </citation>
    <scope>NUCLEOTIDE SEQUENCE</scope>
</reference>
<evidence type="ECO:0000256" key="8">
    <source>
        <dbReference type="ARBA" id="ARBA00022777"/>
    </source>
</evidence>
<dbReference type="EC" id="2.7.4.9" evidence="3"/>
<dbReference type="CDD" id="cd01672">
    <property type="entry name" value="TMPK"/>
    <property type="match status" value="1"/>
</dbReference>
<evidence type="ECO:0000256" key="3">
    <source>
        <dbReference type="ARBA" id="ARBA00012980"/>
    </source>
</evidence>
<keyword evidence="6" id="KW-0545">Nucleotide biosynthesis</keyword>
<dbReference type="EMBL" id="CAUJNA010000343">
    <property type="protein sequence ID" value="CAJ1375837.1"/>
    <property type="molecule type" value="Genomic_DNA"/>
</dbReference>
<dbReference type="Pfam" id="PF02223">
    <property type="entry name" value="Thymidylate_kin"/>
    <property type="match status" value="1"/>
</dbReference>
<sequence>MSCLDRSGKSTQSKKLEAHLQKVGYGKVKWMCFPNRKTAIGTAIDLYLRRQLELPDEAVHRLFSANRWEMAKSIVEDLKAGTTIICDRYAFSGVAYSAAKGLDFTWCQSPDRGLPCPDGIFFLYIDEKVGASRANFGDERYENAEMQAEVRNQFKDPRLRAHVNWHDVDGARDKEVIHAEILAAVQKCKASLRSRRS</sequence>
<dbReference type="GO" id="GO:0006235">
    <property type="term" value="P:dTTP biosynthetic process"/>
    <property type="evidence" value="ECO:0007669"/>
    <property type="project" value="TreeGrafter"/>
</dbReference>
<dbReference type="InterPro" id="IPR039430">
    <property type="entry name" value="Thymidylate_kin-like_dom"/>
</dbReference>
<protein>
    <recommendedName>
        <fullName evidence="4">Thymidylate kinase</fullName>
        <ecNumber evidence="3">2.7.4.9</ecNumber>
    </recommendedName>
</protein>
<evidence type="ECO:0000256" key="2">
    <source>
        <dbReference type="ARBA" id="ARBA00009776"/>
    </source>
</evidence>
<dbReference type="GO" id="GO:0006227">
    <property type="term" value="P:dUDP biosynthetic process"/>
    <property type="evidence" value="ECO:0007669"/>
    <property type="project" value="TreeGrafter"/>
</dbReference>
<evidence type="ECO:0000313" key="11">
    <source>
        <dbReference type="EMBL" id="CAJ1375837.1"/>
    </source>
</evidence>
<dbReference type="PANTHER" id="PTHR10344">
    <property type="entry name" value="THYMIDYLATE KINASE"/>
    <property type="match status" value="1"/>
</dbReference>
<dbReference type="InterPro" id="IPR027417">
    <property type="entry name" value="P-loop_NTPase"/>
</dbReference>
<evidence type="ECO:0000256" key="7">
    <source>
        <dbReference type="ARBA" id="ARBA00022741"/>
    </source>
</evidence>
<dbReference type="NCBIfam" id="TIGR00041">
    <property type="entry name" value="DTMP_kinase"/>
    <property type="match status" value="1"/>
</dbReference>
<dbReference type="GO" id="GO:0005524">
    <property type="term" value="F:ATP binding"/>
    <property type="evidence" value="ECO:0007669"/>
    <property type="project" value="UniProtKB-KW"/>
</dbReference>
<dbReference type="AlphaFoldDB" id="A0AA36HV34"/>
<evidence type="ECO:0000313" key="12">
    <source>
        <dbReference type="Proteomes" id="UP001178507"/>
    </source>
</evidence>
<evidence type="ECO:0000256" key="9">
    <source>
        <dbReference type="ARBA" id="ARBA00022840"/>
    </source>
</evidence>
<dbReference type="GO" id="GO:0004550">
    <property type="term" value="F:nucleoside diphosphate kinase activity"/>
    <property type="evidence" value="ECO:0007669"/>
    <property type="project" value="TreeGrafter"/>
</dbReference>
<dbReference type="Gene3D" id="3.40.50.300">
    <property type="entry name" value="P-loop containing nucleotide triphosphate hydrolases"/>
    <property type="match status" value="1"/>
</dbReference>
<keyword evidence="8" id="KW-0418">Kinase</keyword>
<comment type="caution">
    <text evidence="11">The sequence shown here is derived from an EMBL/GenBank/DDBJ whole genome shotgun (WGS) entry which is preliminary data.</text>
</comment>
<comment type="similarity">
    <text evidence="2">Belongs to the thymidylate kinase family.</text>
</comment>
<evidence type="ECO:0000256" key="4">
    <source>
        <dbReference type="ARBA" id="ARBA00017144"/>
    </source>
</evidence>
<keyword evidence="12" id="KW-1185">Reference proteome</keyword>
<dbReference type="GO" id="GO:0004798">
    <property type="term" value="F:dTMP kinase activity"/>
    <property type="evidence" value="ECO:0007669"/>
    <property type="project" value="UniProtKB-EC"/>
</dbReference>
<dbReference type="GO" id="GO:0006233">
    <property type="term" value="P:dTDP biosynthetic process"/>
    <property type="evidence" value="ECO:0007669"/>
    <property type="project" value="InterPro"/>
</dbReference>
<dbReference type="PROSITE" id="PS01331">
    <property type="entry name" value="THYMIDYLATE_KINASE"/>
    <property type="match status" value="1"/>
</dbReference>
<keyword evidence="9" id="KW-0067">ATP-binding</keyword>
<proteinExistence type="inferred from homology"/>
<gene>
    <name evidence="11" type="ORF">EVOR1521_LOCUS5028</name>
</gene>
<dbReference type="GO" id="GO:0005634">
    <property type="term" value="C:nucleus"/>
    <property type="evidence" value="ECO:0007669"/>
    <property type="project" value="TreeGrafter"/>
</dbReference>
<accession>A0AA36HV34</accession>
<dbReference type="FunFam" id="3.40.50.300:FF:000679">
    <property type="entry name" value="Thymidylate kinase"/>
    <property type="match status" value="1"/>
</dbReference>
<dbReference type="GO" id="GO:0005739">
    <property type="term" value="C:mitochondrion"/>
    <property type="evidence" value="ECO:0007669"/>
    <property type="project" value="TreeGrafter"/>
</dbReference>
<dbReference type="SUPFAM" id="SSF52540">
    <property type="entry name" value="P-loop containing nucleoside triphosphate hydrolases"/>
    <property type="match status" value="1"/>
</dbReference>
<evidence type="ECO:0000256" key="5">
    <source>
        <dbReference type="ARBA" id="ARBA00022679"/>
    </source>
</evidence>
<organism evidence="11 12">
    <name type="scientific">Effrenium voratum</name>
    <dbReference type="NCBI Taxonomy" id="2562239"/>
    <lineage>
        <taxon>Eukaryota</taxon>
        <taxon>Sar</taxon>
        <taxon>Alveolata</taxon>
        <taxon>Dinophyceae</taxon>
        <taxon>Suessiales</taxon>
        <taxon>Symbiodiniaceae</taxon>
        <taxon>Effrenium</taxon>
    </lineage>
</organism>
<keyword evidence="7" id="KW-0547">Nucleotide-binding</keyword>
<feature type="domain" description="Thymidylate kinase-like" evidence="10">
    <location>
        <begin position="4"/>
        <end position="181"/>
    </location>
</feature>
<evidence type="ECO:0000259" key="10">
    <source>
        <dbReference type="Pfam" id="PF02223"/>
    </source>
</evidence>